<comment type="caution">
    <text evidence="1">The sequence shown here is derived from an EMBL/GenBank/DDBJ whole genome shotgun (WGS) entry which is preliminary data.</text>
</comment>
<name>A0A1V6V401_PENNA</name>
<sequence>ELPSCSRHSSQMRSEQVCCLLVLPDTDGIACSLSLPHDHWWHQY</sequence>
<evidence type="ECO:0000313" key="2">
    <source>
        <dbReference type="Proteomes" id="UP000191691"/>
    </source>
</evidence>
<feature type="non-terminal residue" evidence="1">
    <location>
        <position position="1"/>
    </location>
</feature>
<gene>
    <name evidence="1" type="ORF">PENNAL_c0641G08752</name>
</gene>
<reference evidence="2" key="1">
    <citation type="journal article" date="2017" name="Nat. Microbiol.">
        <title>Global analysis of biosynthetic gene clusters reveals vast potential of secondary metabolite production in Penicillium species.</title>
        <authorList>
            <person name="Nielsen J.C."/>
            <person name="Grijseels S."/>
            <person name="Prigent S."/>
            <person name="Ji B."/>
            <person name="Dainat J."/>
            <person name="Nielsen K.F."/>
            <person name="Frisvad J.C."/>
            <person name="Workman M."/>
            <person name="Nielsen J."/>
        </authorList>
    </citation>
    <scope>NUCLEOTIDE SEQUENCE [LARGE SCALE GENOMIC DNA]</scope>
    <source>
        <strain evidence="2">IBT 13039</strain>
    </source>
</reference>
<proteinExistence type="predicted"/>
<dbReference type="Proteomes" id="UP000191691">
    <property type="component" value="Unassembled WGS sequence"/>
</dbReference>
<organism evidence="1 2">
    <name type="scientific">Penicillium nalgiovense</name>
    <dbReference type="NCBI Taxonomy" id="60175"/>
    <lineage>
        <taxon>Eukaryota</taxon>
        <taxon>Fungi</taxon>
        <taxon>Dikarya</taxon>
        <taxon>Ascomycota</taxon>
        <taxon>Pezizomycotina</taxon>
        <taxon>Eurotiomycetes</taxon>
        <taxon>Eurotiomycetidae</taxon>
        <taxon>Eurotiales</taxon>
        <taxon>Aspergillaceae</taxon>
        <taxon>Penicillium</taxon>
    </lineage>
</organism>
<dbReference type="EMBL" id="MOOB01000641">
    <property type="protein sequence ID" value="OQE45401.1"/>
    <property type="molecule type" value="Genomic_DNA"/>
</dbReference>
<accession>A0A1V6V401</accession>
<keyword evidence="2" id="KW-1185">Reference proteome</keyword>
<protein>
    <submittedName>
        <fullName evidence="1">Uncharacterized protein</fullName>
    </submittedName>
</protein>
<dbReference type="AlphaFoldDB" id="A0A1V6V401"/>
<evidence type="ECO:0000313" key="1">
    <source>
        <dbReference type="EMBL" id="OQE45401.1"/>
    </source>
</evidence>